<dbReference type="SMART" id="SM00490">
    <property type="entry name" value="HELICc"/>
    <property type="match status" value="1"/>
</dbReference>
<dbReference type="Gene3D" id="3.40.50.300">
    <property type="entry name" value="P-loop containing nucleotide triphosphate hydrolases"/>
    <property type="match status" value="2"/>
</dbReference>
<dbReference type="PANTHER" id="PTHR47961">
    <property type="entry name" value="DNA POLYMERASE THETA, PUTATIVE (AFU_ORTHOLOGUE AFUA_1G05260)-RELATED"/>
    <property type="match status" value="1"/>
</dbReference>
<accession>A0A1Q9AC20</accession>
<reference evidence="7 10" key="2">
    <citation type="submission" date="2020-08" db="EMBL/GenBank/DDBJ databases">
        <title>Genomic Encyclopedia of Type Strains, Phase IV (KMG-IV): sequencing the most valuable type-strain genomes for metagenomic binning, comparative biology and taxonomic classification.</title>
        <authorList>
            <person name="Goeker M."/>
        </authorList>
    </citation>
    <scope>NUCLEOTIDE SEQUENCE [LARGE SCALE GENOMIC DNA]</scope>
    <source>
        <strain evidence="7 10">DSM 100021</strain>
    </source>
</reference>
<dbReference type="AlphaFoldDB" id="A0A1Q9AC20"/>
<evidence type="ECO:0000256" key="3">
    <source>
        <dbReference type="ARBA" id="ARBA00022806"/>
    </source>
</evidence>
<dbReference type="OrthoDB" id="9815222at2"/>
<dbReference type="InterPro" id="IPR001650">
    <property type="entry name" value="Helicase_C-like"/>
</dbReference>
<comment type="caution">
    <text evidence="8">The sequence shown here is derived from an EMBL/GenBank/DDBJ whole genome shotgun (WGS) entry which is preliminary data.</text>
</comment>
<evidence type="ECO:0000313" key="7">
    <source>
        <dbReference type="EMBL" id="MBB4010280.1"/>
    </source>
</evidence>
<dbReference type="InterPro" id="IPR027417">
    <property type="entry name" value="P-loop_NTPase"/>
</dbReference>
<dbReference type="GO" id="GO:0005524">
    <property type="term" value="F:ATP binding"/>
    <property type="evidence" value="ECO:0007669"/>
    <property type="project" value="UniProtKB-KW"/>
</dbReference>
<dbReference type="GO" id="GO:0004386">
    <property type="term" value="F:helicase activity"/>
    <property type="evidence" value="ECO:0007669"/>
    <property type="project" value="UniProtKB-KW"/>
</dbReference>
<reference evidence="8 9" key="1">
    <citation type="submission" date="2016-09" db="EMBL/GenBank/DDBJ databases">
        <title>Rhizobium oryziradicis sp. nov., isolated from the root of rice.</title>
        <authorList>
            <person name="Zhao J."/>
            <person name="Zhang X."/>
        </authorList>
    </citation>
    <scope>NUCLEOTIDE SEQUENCE [LARGE SCALE GENOMIC DNA]</scope>
    <source>
        <strain evidence="8 9">14971</strain>
    </source>
</reference>
<keyword evidence="1" id="KW-0547">Nucleotide-binding</keyword>
<evidence type="ECO:0000256" key="1">
    <source>
        <dbReference type="ARBA" id="ARBA00022741"/>
    </source>
</evidence>
<dbReference type="Proteomes" id="UP000185598">
    <property type="component" value="Unassembled WGS sequence"/>
</dbReference>
<keyword evidence="9" id="KW-1185">Reference proteome</keyword>
<gene>
    <name evidence="8" type="ORF">BJF91_02345</name>
    <name evidence="7" type="ORF">GGQ71_004578</name>
</gene>
<dbReference type="PROSITE" id="PS51192">
    <property type="entry name" value="HELICASE_ATP_BIND_1"/>
    <property type="match status" value="1"/>
</dbReference>
<dbReference type="SUPFAM" id="SSF52540">
    <property type="entry name" value="P-loop containing nucleoside triphosphate hydrolases"/>
    <property type="match status" value="2"/>
</dbReference>
<dbReference type="SMART" id="SM00487">
    <property type="entry name" value="DEXDc"/>
    <property type="match status" value="1"/>
</dbReference>
<dbReference type="STRING" id="887144.BJF91_02345"/>
<dbReference type="EMBL" id="MKIN01000014">
    <property type="protein sequence ID" value="OLP52388.1"/>
    <property type="molecule type" value="Genomic_DNA"/>
</dbReference>
<dbReference type="InterPro" id="IPR014001">
    <property type="entry name" value="Helicase_ATP-bd"/>
</dbReference>
<evidence type="ECO:0000259" key="6">
    <source>
        <dbReference type="PROSITE" id="PS51194"/>
    </source>
</evidence>
<name>A0A1Q9AC20_9HYPH</name>
<evidence type="ECO:0000256" key="4">
    <source>
        <dbReference type="ARBA" id="ARBA00022840"/>
    </source>
</evidence>
<keyword evidence="2" id="KW-0378">Hydrolase</keyword>
<dbReference type="EMBL" id="JACIED010000007">
    <property type="protein sequence ID" value="MBB4010280.1"/>
    <property type="molecule type" value="Genomic_DNA"/>
</dbReference>
<evidence type="ECO:0000256" key="2">
    <source>
        <dbReference type="ARBA" id="ARBA00022801"/>
    </source>
</evidence>
<dbReference type="InterPro" id="IPR050474">
    <property type="entry name" value="Hel308_SKI2-like"/>
</dbReference>
<feature type="domain" description="Helicase C-terminal" evidence="6">
    <location>
        <begin position="396"/>
        <end position="552"/>
    </location>
</feature>
<dbReference type="PANTHER" id="PTHR47961:SF6">
    <property type="entry name" value="DNA-DIRECTED DNA POLYMERASE"/>
    <property type="match status" value="1"/>
</dbReference>
<evidence type="ECO:0000313" key="9">
    <source>
        <dbReference type="Proteomes" id="UP000185598"/>
    </source>
</evidence>
<feature type="domain" description="Helicase ATP-binding" evidence="5">
    <location>
        <begin position="147"/>
        <end position="313"/>
    </location>
</feature>
<dbReference type="Pfam" id="PF00271">
    <property type="entry name" value="Helicase_C"/>
    <property type="match status" value="1"/>
</dbReference>
<keyword evidence="3 7" id="KW-0347">Helicase</keyword>
<dbReference type="GO" id="GO:0003676">
    <property type="term" value="F:nucleic acid binding"/>
    <property type="evidence" value="ECO:0007669"/>
    <property type="project" value="InterPro"/>
</dbReference>
<protein>
    <submittedName>
        <fullName evidence="7">Superfamily II DNA or RNA helicase</fullName>
    </submittedName>
</protein>
<dbReference type="Pfam" id="PF00270">
    <property type="entry name" value="DEAD"/>
    <property type="match status" value="1"/>
</dbReference>
<organism evidence="8 9">
    <name type="scientific">Allorhizobium taibaishanense</name>
    <dbReference type="NCBI Taxonomy" id="887144"/>
    <lineage>
        <taxon>Bacteria</taxon>
        <taxon>Pseudomonadati</taxon>
        <taxon>Pseudomonadota</taxon>
        <taxon>Alphaproteobacteria</taxon>
        <taxon>Hyphomicrobiales</taxon>
        <taxon>Rhizobiaceae</taxon>
        <taxon>Rhizobium/Agrobacterium group</taxon>
        <taxon>Allorhizobium</taxon>
    </lineage>
</organism>
<keyword evidence="4" id="KW-0067">ATP-binding</keyword>
<dbReference type="Proteomes" id="UP000544107">
    <property type="component" value="Unassembled WGS sequence"/>
</dbReference>
<dbReference type="RefSeq" id="WP_075612529.1">
    <property type="nucleotide sequence ID" value="NZ_JACIED010000007.1"/>
</dbReference>
<evidence type="ECO:0000259" key="5">
    <source>
        <dbReference type="PROSITE" id="PS51192"/>
    </source>
</evidence>
<sequence>MIQELSDRIWKNSVFHSQLDTLIGAWLQHELQITATMNLSDKDMARCIQAAAILSKSDDPMRQRAAYSIAACANDLRSEELPGLAGTLRLVLTGLGNFPAFTTSAVINDFRRLPMQSAVYEELRRATNAVSIGDETVVLTDFQARLWQLLTGGYRVAISAPTSAGKSFVLQQYLRGLVRAGKLEQACYIVPSRALIAQVTDAIVTWRQANGFVDVSVINVPMTAEVELPRKAIFVLTQERLQALMGSHPDFAPTLIISDEAQSIEEGSRGVLLQNVIDKLLARSPNAQLVFAGPNIKNLDAFAKIFGIDKVEEVQSRSPSVVQNLIVVNTRSPIRGRVSVQRLTADGRTDLGYMEIGKALPSTRERLVRIADRFGRQKPSIVYANRPSDAEGVALGLEELNRSTEPNERLLELSEFVKVAVHPEYDLAKCLLRGIGFHYGRIPALVRRGVESAFSDGDIRFLVTTSTLIQGVNFPAANLFVCKPKKGQSTDLEPAEFWNLAGRAGRLGKEFQGNIFLIDYDEWTTSPADKGNEIELKSFLTETLSTRLDEVEACALESNPQRETSDLADVEATFARLLADHMAGRLDQTLTRCDVEEGDRDRLRKALDVAQSRVSLPSETIEAAPTVSALRQQRLATYLKSEIKGGGIRRLEELIPRHPRDDAAWKTLSEIYRICHERILSVDVPKLHLRMAAISLSWMRGDPLPAIIEKNREYNKGDTISAVIRNTLNDIEQEVRFKYFRLATCYISVLAHCLKESGHTDYLSSLSSLPTYLEMGASDQTMISFIALGLSRHTAKELMEFTVEKEMDPATALKWLRQENFDSRIASPMVRQDIVRVLESAGAA</sequence>
<evidence type="ECO:0000313" key="10">
    <source>
        <dbReference type="Proteomes" id="UP000544107"/>
    </source>
</evidence>
<dbReference type="GO" id="GO:0016787">
    <property type="term" value="F:hydrolase activity"/>
    <property type="evidence" value="ECO:0007669"/>
    <property type="project" value="UniProtKB-KW"/>
</dbReference>
<dbReference type="PROSITE" id="PS51194">
    <property type="entry name" value="HELICASE_CTER"/>
    <property type="match status" value="1"/>
</dbReference>
<evidence type="ECO:0000313" key="8">
    <source>
        <dbReference type="EMBL" id="OLP52388.1"/>
    </source>
</evidence>
<proteinExistence type="predicted"/>
<dbReference type="InterPro" id="IPR011545">
    <property type="entry name" value="DEAD/DEAH_box_helicase_dom"/>
</dbReference>